<comment type="caution">
    <text evidence="1">The sequence shown here is derived from an EMBL/GenBank/DDBJ whole genome shotgun (WGS) entry which is preliminary data.</text>
</comment>
<organism evidence="1 2">
    <name type="scientific">Acipenser ruthenus</name>
    <name type="common">Sterlet sturgeon</name>
    <dbReference type="NCBI Taxonomy" id="7906"/>
    <lineage>
        <taxon>Eukaryota</taxon>
        <taxon>Metazoa</taxon>
        <taxon>Chordata</taxon>
        <taxon>Craniata</taxon>
        <taxon>Vertebrata</taxon>
        <taxon>Euteleostomi</taxon>
        <taxon>Actinopterygii</taxon>
        <taxon>Chondrostei</taxon>
        <taxon>Acipenseriformes</taxon>
        <taxon>Acipenseridae</taxon>
        <taxon>Acipenser</taxon>
    </lineage>
</organism>
<name>A0A662YSJ8_ACIRT</name>
<dbReference type="InterPro" id="IPR026523">
    <property type="entry name" value="PNMA"/>
</dbReference>
<reference evidence="1 2" key="1">
    <citation type="submission" date="2019-01" db="EMBL/GenBank/DDBJ databases">
        <title>Draft Genome and Complete Hox-Cluster Characterization of the Sterlet Sturgeon (Acipenser ruthenus).</title>
        <authorList>
            <person name="Wei Q."/>
        </authorList>
    </citation>
    <scope>NUCLEOTIDE SEQUENCE [LARGE SCALE GENOMIC DNA]</scope>
    <source>
        <strain evidence="1">WHYD16114868_AA</strain>
        <tissue evidence="1">Blood</tissue>
    </source>
</reference>
<dbReference type="PANTHER" id="PTHR23095:SF17">
    <property type="entry name" value="PARANEOPLASTIC ANTIGEN MA1"/>
    <property type="match status" value="1"/>
</dbReference>
<protein>
    <submittedName>
        <fullName evidence="1">Paraneoplastic antigen Ma1-like</fullName>
    </submittedName>
</protein>
<evidence type="ECO:0000313" key="1">
    <source>
        <dbReference type="EMBL" id="RXM99594.1"/>
    </source>
</evidence>
<evidence type="ECO:0000313" key="2">
    <source>
        <dbReference type="Proteomes" id="UP000289886"/>
    </source>
</evidence>
<dbReference type="Proteomes" id="UP000289886">
    <property type="component" value="Unassembled WGS sequence"/>
</dbReference>
<dbReference type="PANTHER" id="PTHR23095">
    <property type="entry name" value="PARANEOPLASTIC ANTIGEN"/>
    <property type="match status" value="1"/>
</dbReference>
<dbReference type="AlphaFoldDB" id="A0A662YSJ8"/>
<dbReference type="EMBL" id="SCEB01000339">
    <property type="protein sequence ID" value="RXM99594.1"/>
    <property type="molecule type" value="Genomic_DNA"/>
</dbReference>
<gene>
    <name evidence="1" type="ORF">EOD39_11174</name>
</gene>
<sequence>MEAARLTAWCKWESMDPSKAVAVAGVKEDQDMNMVVAVLEDLNLFGRVKSAIDTGPHYFGGPPSNFADSLNAFLASEGHTAEDVQRVVTAPPQSAPMPEAIIEAMGKMLKEAMRPHYETSSYKRLRPFSEIVPTPAGKDGFDSWLDQATQMLPE</sequence>
<keyword evidence="2" id="KW-1185">Reference proteome</keyword>
<accession>A0A662YSJ8</accession>
<proteinExistence type="predicted"/>